<evidence type="ECO:0000313" key="8">
    <source>
        <dbReference type="Proteomes" id="UP001144471"/>
    </source>
</evidence>
<name>A0A9W6LMQ3_9FUSO</name>
<evidence type="ECO:0000256" key="2">
    <source>
        <dbReference type="ARBA" id="ARBA00022679"/>
    </source>
</evidence>
<dbReference type="InterPro" id="IPR017551">
    <property type="entry name" value="TriPribosyl-deP-CoA_syn_CitG"/>
</dbReference>
<dbReference type="Gene3D" id="1.10.4200.10">
    <property type="entry name" value="Triphosphoribosyl-dephospho-CoA protein"/>
    <property type="match status" value="1"/>
</dbReference>
<dbReference type="EMBL" id="BSDY01000005">
    <property type="protein sequence ID" value="GLI55698.1"/>
    <property type="molecule type" value="Genomic_DNA"/>
</dbReference>
<feature type="transmembrane region" description="Helical" evidence="6">
    <location>
        <begin position="100"/>
        <end position="117"/>
    </location>
</feature>
<evidence type="ECO:0000256" key="5">
    <source>
        <dbReference type="HAMAP-Rule" id="MF_00397"/>
    </source>
</evidence>
<protein>
    <recommendedName>
        <fullName evidence="5">Probable 2-(5''-triphosphoribosyl)-3'-dephosphocoenzyme-A synthase</fullName>
        <shortName evidence="5">2-(5''-triphosphoribosyl)-3'-dephospho-CoA synthase</shortName>
        <ecNumber evidence="5">2.4.2.52</ecNumber>
    </recommendedName>
</protein>
<dbReference type="RefSeq" id="WP_281834371.1">
    <property type="nucleotide sequence ID" value="NZ_BSDY01000005.1"/>
</dbReference>
<dbReference type="GO" id="GO:0051191">
    <property type="term" value="P:prosthetic group biosynthetic process"/>
    <property type="evidence" value="ECO:0007669"/>
    <property type="project" value="TreeGrafter"/>
</dbReference>
<dbReference type="HAMAP" id="MF_00397">
    <property type="entry name" value="CitG"/>
    <property type="match status" value="1"/>
</dbReference>
<keyword evidence="6" id="KW-1133">Transmembrane helix</keyword>
<dbReference type="PANTHER" id="PTHR30201">
    <property type="entry name" value="TRIPHOSPHORIBOSYL-DEPHOSPHO-COA SYNTHASE"/>
    <property type="match status" value="1"/>
</dbReference>
<comment type="catalytic activity">
    <reaction evidence="1 5">
        <text>3'-dephospho-CoA + ATP = 2'-(5''-triphospho-alpha-D-ribosyl)-3'-dephospho-CoA + adenine</text>
        <dbReference type="Rhea" id="RHEA:15117"/>
        <dbReference type="ChEBI" id="CHEBI:16708"/>
        <dbReference type="ChEBI" id="CHEBI:30616"/>
        <dbReference type="ChEBI" id="CHEBI:57328"/>
        <dbReference type="ChEBI" id="CHEBI:61378"/>
        <dbReference type="EC" id="2.4.2.52"/>
    </reaction>
</comment>
<dbReference type="GO" id="GO:0005524">
    <property type="term" value="F:ATP binding"/>
    <property type="evidence" value="ECO:0007669"/>
    <property type="project" value="UniProtKB-KW"/>
</dbReference>
<keyword evidence="6" id="KW-0812">Transmembrane</keyword>
<dbReference type="PANTHER" id="PTHR30201:SF2">
    <property type="entry name" value="2-(5''-TRIPHOSPHORIBOSYL)-3'-DEPHOSPHOCOENZYME-A SYNTHASE"/>
    <property type="match status" value="1"/>
</dbReference>
<dbReference type="Pfam" id="PF01874">
    <property type="entry name" value="CitG"/>
    <property type="match status" value="1"/>
</dbReference>
<comment type="similarity">
    <text evidence="5">Belongs to the CitG/MdcB family.</text>
</comment>
<keyword evidence="2 5" id="KW-0808">Transferase</keyword>
<keyword evidence="3 5" id="KW-0547">Nucleotide-binding</keyword>
<dbReference type="NCBIfam" id="TIGR03125">
    <property type="entry name" value="citrate_citG"/>
    <property type="match status" value="1"/>
</dbReference>
<evidence type="ECO:0000256" key="1">
    <source>
        <dbReference type="ARBA" id="ARBA00001210"/>
    </source>
</evidence>
<keyword evidence="4 5" id="KW-0067">ATP-binding</keyword>
<dbReference type="AlphaFoldDB" id="A0A9W6LMQ3"/>
<evidence type="ECO:0000256" key="4">
    <source>
        <dbReference type="ARBA" id="ARBA00022840"/>
    </source>
</evidence>
<accession>A0A9W6LMQ3</accession>
<dbReference type="InterPro" id="IPR002736">
    <property type="entry name" value="CitG"/>
</dbReference>
<evidence type="ECO:0000256" key="6">
    <source>
        <dbReference type="SAM" id="Phobius"/>
    </source>
</evidence>
<sequence>MYREEVYRMGEFAVEAMVKEAACYPSFGLVSPVSKGAHTDMDYYTFIESSAVLQRYFLEMAHVAMSGAEIEDIFKRCRKIGIEAEAAMYKRTKGVNTHKGMIFVLGLTLIASSVVVARKGEFQEIPHVIKEMTMGIVEAELRHLTGKEDLTHGERVFLEYGITGIRGEAEAGLPAVFNHALKAYRECELEENERLVYTLLEIMAFCEDTTILHRHDLGTLKEVKERSGELLRSFGKPIKLDMERIEKVSLEFSRRRISPGGCADLLAVTIFLSRIREEFFR</sequence>
<evidence type="ECO:0000256" key="3">
    <source>
        <dbReference type="ARBA" id="ARBA00022741"/>
    </source>
</evidence>
<gene>
    <name evidence="5" type="primary">citG</name>
    <name evidence="7" type="ORF">PM10SUCC1_12120</name>
</gene>
<evidence type="ECO:0000313" key="7">
    <source>
        <dbReference type="EMBL" id="GLI55698.1"/>
    </source>
</evidence>
<comment type="caution">
    <text evidence="7">The sequence shown here is derived from an EMBL/GenBank/DDBJ whole genome shotgun (WGS) entry which is preliminary data.</text>
</comment>
<keyword evidence="8" id="KW-1185">Reference proteome</keyword>
<dbReference type="GO" id="GO:0046917">
    <property type="term" value="F:triphosphoribosyl-dephospho-CoA synthase activity"/>
    <property type="evidence" value="ECO:0007669"/>
    <property type="project" value="UniProtKB-UniRule"/>
</dbReference>
<proteinExistence type="inferred from homology"/>
<dbReference type="EC" id="2.4.2.52" evidence="5"/>
<organism evidence="7 8">
    <name type="scientific">Propionigenium maris DSM 9537</name>
    <dbReference type="NCBI Taxonomy" id="1123000"/>
    <lineage>
        <taxon>Bacteria</taxon>
        <taxon>Fusobacteriati</taxon>
        <taxon>Fusobacteriota</taxon>
        <taxon>Fusobacteriia</taxon>
        <taxon>Fusobacteriales</taxon>
        <taxon>Fusobacteriaceae</taxon>
        <taxon>Propionigenium</taxon>
    </lineage>
</organism>
<dbReference type="Proteomes" id="UP001144471">
    <property type="component" value="Unassembled WGS sequence"/>
</dbReference>
<keyword evidence="6" id="KW-0472">Membrane</keyword>
<reference evidence="7" key="1">
    <citation type="submission" date="2022-12" db="EMBL/GenBank/DDBJ databases">
        <title>Reference genome sequencing for broad-spectrum identification of bacterial and archaeal isolates by mass spectrometry.</title>
        <authorList>
            <person name="Sekiguchi Y."/>
            <person name="Tourlousse D.M."/>
        </authorList>
    </citation>
    <scope>NUCLEOTIDE SEQUENCE</scope>
    <source>
        <strain evidence="7">10succ1</strain>
    </source>
</reference>